<evidence type="ECO:0000313" key="2">
    <source>
        <dbReference type="Proteomes" id="UP000574390"/>
    </source>
</evidence>
<reference evidence="1 2" key="1">
    <citation type="submission" date="2020-04" db="EMBL/GenBank/DDBJ databases">
        <title>Perkinsus olseni comparative genomics.</title>
        <authorList>
            <person name="Bogema D.R."/>
        </authorList>
    </citation>
    <scope>NUCLEOTIDE SEQUENCE [LARGE SCALE GENOMIC DNA]</scope>
    <source>
        <strain evidence="1">ATCC PRA-205</strain>
    </source>
</reference>
<dbReference type="AlphaFoldDB" id="A0A7J6QLY6"/>
<proteinExistence type="predicted"/>
<comment type="caution">
    <text evidence="1">The sequence shown here is derived from an EMBL/GenBank/DDBJ whole genome shotgun (WGS) entry which is preliminary data.</text>
</comment>
<dbReference type="Proteomes" id="UP000574390">
    <property type="component" value="Unassembled WGS sequence"/>
</dbReference>
<gene>
    <name evidence="1" type="ORF">FOZ62_000227</name>
</gene>
<protein>
    <submittedName>
        <fullName evidence="1">Uncharacterized protein</fullName>
    </submittedName>
</protein>
<sequence>MSDHAPRAFELASRWILEAEEECVYTWWDPGGRDITYEERFGGISKNEIPSRIYVRLPNGNKASNEEYNLRGWANSGQLILHSDASATSHSGEVILLTAQSVQVTKKWFKEEEGWIAGWRYQIYQRVEGYAVGLGPFESFEPIATGGLVR</sequence>
<evidence type="ECO:0000313" key="1">
    <source>
        <dbReference type="EMBL" id="KAF4709151.1"/>
    </source>
</evidence>
<dbReference type="EMBL" id="JABANM010028778">
    <property type="protein sequence ID" value="KAF4709151.1"/>
    <property type="molecule type" value="Genomic_DNA"/>
</dbReference>
<name>A0A7J6QLY6_PEROL</name>
<accession>A0A7J6QLY6</accession>
<organism evidence="1 2">
    <name type="scientific">Perkinsus olseni</name>
    <name type="common">Perkinsus atlanticus</name>
    <dbReference type="NCBI Taxonomy" id="32597"/>
    <lineage>
        <taxon>Eukaryota</taxon>
        <taxon>Sar</taxon>
        <taxon>Alveolata</taxon>
        <taxon>Perkinsozoa</taxon>
        <taxon>Perkinsea</taxon>
        <taxon>Perkinsida</taxon>
        <taxon>Perkinsidae</taxon>
        <taxon>Perkinsus</taxon>
    </lineage>
</organism>